<evidence type="ECO:0000256" key="4">
    <source>
        <dbReference type="ARBA" id="ARBA00022801"/>
    </source>
</evidence>
<dbReference type="InterPro" id="IPR012337">
    <property type="entry name" value="RNaseH-like_sf"/>
</dbReference>
<dbReference type="Proteomes" id="UP000178116">
    <property type="component" value="Unassembled WGS sequence"/>
</dbReference>
<dbReference type="InterPro" id="IPR005227">
    <property type="entry name" value="YqgF"/>
</dbReference>
<dbReference type="PANTHER" id="PTHR33317:SF4">
    <property type="entry name" value="POLYNUCLEOTIDYL TRANSFERASE, RIBONUCLEASE H-LIKE SUPERFAMILY PROTEIN"/>
    <property type="match status" value="1"/>
</dbReference>
<evidence type="ECO:0000259" key="7">
    <source>
        <dbReference type="SMART" id="SM00732"/>
    </source>
</evidence>
<feature type="region of interest" description="Disordered" evidence="6">
    <location>
        <begin position="97"/>
        <end position="118"/>
    </location>
</feature>
<dbReference type="HAMAP" id="MF_00651">
    <property type="entry name" value="Nuclease_YqgF"/>
    <property type="match status" value="1"/>
</dbReference>
<sequence>MGIDYGEKKIGIAISDERAKFAFPRSAIDNSSANSVLNAVKIICDKNNIGKIILGQSLDFKGQPNVIMRRIGKFKSLLEEKTRIPVEYKNEILTTKQAERKMAKTRPPPASFRKKTKKNEKIHSSAASLILQSYLDRKNMLK</sequence>
<evidence type="ECO:0000256" key="1">
    <source>
        <dbReference type="ARBA" id="ARBA00022490"/>
    </source>
</evidence>
<dbReference type="GO" id="GO:0004518">
    <property type="term" value="F:nuclease activity"/>
    <property type="evidence" value="ECO:0007669"/>
    <property type="project" value="UniProtKB-KW"/>
</dbReference>
<dbReference type="CDD" id="cd16964">
    <property type="entry name" value="YqgF"/>
    <property type="match status" value="1"/>
</dbReference>
<feature type="domain" description="YqgF/RNase H-like" evidence="7">
    <location>
        <begin position="1"/>
        <end position="98"/>
    </location>
</feature>
<comment type="function">
    <text evidence="5">Could be a nuclease involved in processing of the 5'-end of pre-16S rRNA.</text>
</comment>
<protein>
    <recommendedName>
        <fullName evidence="5">Putative pre-16S rRNA nuclease</fullName>
        <ecNumber evidence="5">3.1.-.-</ecNumber>
    </recommendedName>
</protein>
<proteinExistence type="inferred from homology"/>
<dbReference type="SMART" id="SM00732">
    <property type="entry name" value="YqgFc"/>
    <property type="match status" value="1"/>
</dbReference>
<dbReference type="EMBL" id="MHRA01000002">
    <property type="protein sequence ID" value="OHA16115.1"/>
    <property type="molecule type" value="Genomic_DNA"/>
</dbReference>
<dbReference type="AlphaFoldDB" id="A0A1G2LWU8"/>
<dbReference type="EC" id="3.1.-.-" evidence="5"/>
<reference evidence="8 9" key="1">
    <citation type="journal article" date="2016" name="Nat. Commun.">
        <title>Thousands of microbial genomes shed light on interconnected biogeochemical processes in an aquifer system.</title>
        <authorList>
            <person name="Anantharaman K."/>
            <person name="Brown C.T."/>
            <person name="Hug L.A."/>
            <person name="Sharon I."/>
            <person name="Castelle C.J."/>
            <person name="Probst A.J."/>
            <person name="Thomas B.C."/>
            <person name="Singh A."/>
            <person name="Wilkins M.J."/>
            <person name="Karaoz U."/>
            <person name="Brodie E.L."/>
            <person name="Williams K.H."/>
            <person name="Hubbard S.S."/>
            <person name="Banfield J.F."/>
        </authorList>
    </citation>
    <scope>NUCLEOTIDE SEQUENCE [LARGE SCALE GENOMIC DNA]</scope>
</reference>
<comment type="subcellular location">
    <subcellularLocation>
        <location evidence="5">Cytoplasm</location>
    </subcellularLocation>
</comment>
<dbReference type="SUPFAM" id="SSF53098">
    <property type="entry name" value="Ribonuclease H-like"/>
    <property type="match status" value="1"/>
</dbReference>
<evidence type="ECO:0000313" key="9">
    <source>
        <dbReference type="Proteomes" id="UP000178116"/>
    </source>
</evidence>
<comment type="caution">
    <text evidence="8">The sequence shown here is derived from an EMBL/GenBank/DDBJ whole genome shotgun (WGS) entry which is preliminary data.</text>
</comment>
<name>A0A1G2LWU8_9BACT</name>
<dbReference type="NCBIfam" id="TIGR00250">
    <property type="entry name" value="RNAse_H_YqgF"/>
    <property type="match status" value="1"/>
</dbReference>
<gene>
    <name evidence="8" type="ORF">A3A10_00180</name>
</gene>
<organism evidence="8 9">
    <name type="scientific">Candidatus Tagabacteria bacterium RIFCSPLOWO2_01_FULL_42_9</name>
    <dbReference type="NCBI Taxonomy" id="1802296"/>
    <lineage>
        <taxon>Bacteria</taxon>
        <taxon>Candidatus Tagaibacteriota</taxon>
    </lineage>
</organism>
<accession>A0A1G2LWU8</accession>
<comment type="similarity">
    <text evidence="5">Belongs to the YqgF HJR family.</text>
</comment>
<evidence type="ECO:0000256" key="3">
    <source>
        <dbReference type="ARBA" id="ARBA00022722"/>
    </source>
</evidence>
<evidence type="ECO:0000313" key="8">
    <source>
        <dbReference type="EMBL" id="OHA16115.1"/>
    </source>
</evidence>
<dbReference type="GO" id="GO:0005829">
    <property type="term" value="C:cytosol"/>
    <property type="evidence" value="ECO:0007669"/>
    <property type="project" value="TreeGrafter"/>
</dbReference>
<evidence type="ECO:0000256" key="6">
    <source>
        <dbReference type="SAM" id="MobiDB-lite"/>
    </source>
</evidence>
<dbReference type="Pfam" id="PF03652">
    <property type="entry name" value="RuvX"/>
    <property type="match status" value="1"/>
</dbReference>
<evidence type="ECO:0000256" key="5">
    <source>
        <dbReference type="HAMAP-Rule" id="MF_00651"/>
    </source>
</evidence>
<dbReference type="InterPro" id="IPR037027">
    <property type="entry name" value="YqgF/RNaseH-like_dom_sf"/>
</dbReference>
<keyword evidence="1 5" id="KW-0963">Cytoplasm</keyword>
<keyword evidence="2 5" id="KW-0690">Ribosome biogenesis</keyword>
<dbReference type="Gene3D" id="3.30.420.140">
    <property type="entry name" value="YqgF/RNase H-like domain"/>
    <property type="match status" value="1"/>
</dbReference>
<keyword evidence="4 5" id="KW-0378">Hydrolase</keyword>
<dbReference type="InterPro" id="IPR006641">
    <property type="entry name" value="YqgF/RNaseH-like_dom"/>
</dbReference>
<dbReference type="PANTHER" id="PTHR33317">
    <property type="entry name" value="POLYNUCLEOTIDYL TRANSFERASE, RIBONUCLEASE H-LIKE SUPERFAMILY PROTEIN"/>
    <property type="match status" value="1"/>
</dbReference>
<dbReference type="GO" id="GO:0016788">
    <property type="term" value="F:hydrolase activity, acting on ester bonds"/>
    <property type="evidence" value="ECO:0007669"/>
    <property type="project" value="UniProtKB-UniRule"/>
</dbReference>
<evidence type="ECO:0000256" key="2">
    <source>
        <dbReference type="ARBA" id="ARBA00022517"/>
    </source>
</evidence>
<keyword evidence="3 5" id="KW-0540">Nuclease</keyword>
<dbReference type="GO" id="GO:0000967">
    <property type="term" value="P:rRNA 5'-end processing"/>
    <property type="evidence" value="ECO:0007669"/>
    <property type="project" value="UniProtKB-UniRule"/>
</dbReference>